<comment type="caution">
    <text evidence="1">The sequence shown here is derived from an EMBL/GenBank/DDBJ whole genome shotgun (WGS) entry which is preliminary data.</text>
</comment>
<protein>
    <submittedName>
        <fullName evidence="1">Uncharacterized protein</fullName>
    </submittedName>
</protein>
<evidence type="ECO:0000313" key="1">
    <source>
        <dbReference type="EMBL" id="MCM2674819.1"/>
    </source>
</evidence>
<organism evidence="1 2">
    <name type="scientific">Alkalicoccobacillus plakortidis</name>
    <dbReference type="NCBI Taxonomy" id="444060"/>
    <lineage>
        <taxon>Bacteria</taxon>
        <taxon>Bacillati</taxon>
        <taxon>Bacillota</taxon>
        <taxon>Bacilli</taxon>
        <taxon>Bacillales</taxon>
        <taxon>Bacillaceae</taxon>
        <taxon>Alkalicoccobacillus</taxon>
    </lineage>
</organism>
<proteinExistence type="predicted"/>
<gene>
    <name evidence="1" type="ORF">NDM98_04400</name>
</gene>
<dbReference type="EMBL" id="JAMQJY010000001">
    <property type="protein sequence ID" value="MCM2674819.1"/>
    <property type="molecule type" value="Genomic_DNA"/>
</dbReference>
<name>A0ABT0XHZ4_9BACI</name>
<accession>A0ABT0XHZ4</accession>
<evidence type="ECO:0000313" key="2">
    <source>
        <dbReference type="Proteomes" id="UP001203665"/>
    </source>
</evidence>
<reference evidence="1" key="1">
    <citation type="submission" date="2022-06" db="EMBL/GenBank/DDBJ databases">
        <title>Alkalicoccobacillus porphyridii sp. nov., isolated from a marine red alga, Porphyridium purpureum and reclassification of Shouchella plakortidis and Shouchella gibsonii as Alkalicoccobacillus plakortidis comb. nov. and Alkalicoccobacillus gibsonii comb. nov.</title>
        <authorList>
            <person name="Kim K.H."/>
            <person name="Lee J.K."/>
            <person name="Han D.M."/>
            <person name="Baek J.H."/>
            <person name="Jeon C.O."/>
        </authorList>
    </citation>
    <scope>NUCLEOTIDE SEQUENCE</scope>
    <source>
        <strain evidence="1">DSM 19153</strain>
    </source>
</reference>
<sequence length="68" mass="7825">MSWWNSERHTDKQKDEWTDELGSFVVCVFSLAMASEDLVLEEGSWCGEQGLVVMSKVFVFVECSWSVE</sequence>
<dbReference type="RefSeq" id="WP_251604915.1">
    <property type="nucleotide sequence ID" value="NZ_JAMQJY010000001.1"/>
</dbReference>
<dbReference type="Proteomes" id="UP001203665">
    <property type="component" value="Unassembled WGS sequence"/>
</dbReference>
<keyword evidence="2" id="KW-1185">Reference proteome</keyword>